<evidence type="ECO:0000313" key="2">
    <source>
        <dbReference type="EMBL" id="CAK9074096.1"/>
    </source>
</evidence>
<protein>
    <submittedName>
        <fullName evidence="2">Adhesive plaque matrix protein</fullName>
    </submittedName>
</protein>
<feature type="region of interest" description="Disordered" evidence="1">
    <location>
        <begin position="145"/>
        <end position="197"/>
    </location>
</feature>
<evidence type="ECO:0000313" key="3">
    <source>
        <dbReference type="Proteomes" id="UP001642464"/>
    </source>
</evidence>
<gene>
    <name evidence="2" type="ORF">SCF082_LOCUS36133</name>
</gene>
<sequence length="213" mass="23573">MGIQQAFNMHQYKGMQVQQSACPQAIFRLHPLLDCLLDVSPTGQLKYRCLKQSLEGIAQIFGWEVLSPHWDLDPAHLCGRCADSIGTLLNHWRRATASPTSWSKFCEKLDKSQAQCLERLYKKTGAKKRALKANLSEITMDSKGYPKMLATPSEEGPMESDESGHDEDDAESKQGSLEASALECSPPPVAKEEGATKASVLEARAKLFKKHAL</sequence>
<organism evidence="2 3">
    <name type="scientific">Durusdinium trenchii</name>
    <dbReference type="NCBI Taxonomy" id="1381693"/>
    <lineage>
        <taxon>Eukaryota</taxon>
        <taxon>Sar</taxon>
        <taxon>Alveolata</taxon>
        <taxon>Dinophyceae</taxon>
        <taxon>Suessiales</taxon>
        <taxon>Symbiodiniaceae</taxon>
        <taxon>Durusdinium</taxon>
    </lineage>
</organism>
<keyword evidence="3" id="KW-1185">Reference proteome</keyword>
<reference evidence="2 3" key="1">
    <citation type="submission" date="2024-02" db="EMBL/GenBank/DDBJ databases">
        <authorList>
            <person name="Chen Y."/>
            <person name="Shah S."/>
            <person name="Dougan E. K."/>
            <person name="Thang M."/>
            <person name="Chan C."/>
        </authorList>
    </citation>
    <scope>NUCLEOTIDE SEQUENCE [LARGE SCALE GENOMIC DNA]</scope>
</reference>
<dbReference type="Proteomes" id="UP001642464">
    <property type="component" value="Unassembled WGS sequence"/>
</dbReference>
<accession>A0ABP0PDI2</accession>
<comment type="caution">
    <text evidence="2">The sequence shown here is derived from an EMBL/GenBank/DDBJ whole genome shotgun (WGS) entry which is preliminary data.</text>
</comment>
<proteinExistence type="predicted"/>
<dbReference type="EMBL" id="CAXAMM010035335">
    <property type="protein sequence ID" value="CAK9074096.1"/>
    <property type="molecule type" value="Genomic_DNA"/>
</dbReference>
<feature type="compositionally biased region" description="Acidic residues" evidence="1">
    <location>
        <begin position="156"/>
        <end position="170"/>
    </location>
</feature>
<evidence type="ECO:0000256" key="1">
    <source>
        <dbReference type="SAM" id="MobiDB-lite"/>
    </source>
</evidence>
<name>A0ABP0PDI2_9DINO</name>